<feature type="binding site" evidence="8">
    <location>
        <position position="86"/>
    </location>
    <ligand>
        <name>substrate</name>
    </ligand>
</feature>
<dbReference type="SUPFAM" id="SSF52304">
    <property type="entry name" value="Type II 3-dehydroquinate dehydratase"/>
    <property type="match status" value="1"/>
</dbReference>
<dbReference type="Gene3D" id="3.40.50.9100">
    <property type="entry name" value="Dehydroquinase, class II"/>
    <property type="match status" value="1"/>
</dbReference>
<dbReference type="NCBIfam" id="NF003807">
    <property type="entry name" value="PRK05395.1-4"/>
    <property type="match status" value="1"/>
</dbReference>
<keyword evidence="7 8" id="KW-0456">Lyase</keyword>
<dbReference type="Pfam" id="PF01220">
    <property type="entry name" value="DHquinase_II"/>
    <property type="match status" value="1"/>
</dbReference>
<reference evidence="9" key="1">
    <citation type="submission" date="2022-12" db="EMBL/GenBank/DDBJ databases">
        <title>Clostridium sp. nov., isolated from industrial wastewater.</title>
        <authorList>
            <person name="Jiayan W."/>
        </authorList>
    </citation>
    <scope>NUCLEOTIDE SEQUENCE</scope>
    <source>
        <strain evidence="9">ZC22-4</strain>
    </source>
</reference>
<keyword evidence="8" id="KW-0028">Amino-acid biosynthesis</keyword>
<feature type="binding site" evidence="8">
    <location>
        <position position="73"/>
    </location>
    <ligand>
        <name>substrate</name>
    </ligand>
</feature>
<feature type="binding site" evidence="8">
    <location>
        <begin position="100"/>
        <end position="101"/>
    </location>
    <ligand>
        <name>substrate</name>
    </ligand>
</feature>
<accession>A0ABT4DAA0</accession>
<dbReference type="Proteomes" id="UP001144612">
    <property type="component" value="Unassembled WGS sequence"/>
</dbReference>
<dbReference type="RefSeq" id="WP_268061667.1">
    <property type="nucleotide sequence ID" value="NZ_JAPQFJ010000011.1"/>
</dbReference>
<feature type="binding site" evidence="8">
    <location>
        <position position="110"/>
    </location>
    <ligand>
        <name>substrate</name>
    </ligand>
</feature>
<dbReference type="InterPro" id="IPR001874">
    <property type="entry name" value="DHquinase_II"/>
</dbReference>
<dbReference type="PANTHER" id="PTHR21272:SF3">
    <property type="entry name" value="CATABOLIC 3-DEHYDROQUINASE"/>
    <property type="match status" value="1"/>
</dbReference>
<dbReference type="NCBIfam" id="TIGR01088">
    <property type="entry name" value="aroQ"/>
    <property type="match status" value="1"/>
</dbReference>
<dbReference type="NCBIfam" id="NF003806">
    <property type="entry name" value="PRK05395.1-3"/>
    <property type="match status" value="1"/>
</dbReference>
<dbReference type="InterPro" id="IPR018509">
    <property type="entry name" value="DHquinase_II_CS"/>
</dbReference>
<feature type="active site" description="Proton donor" evidence="8">
    <location>
        <position position="99"/>
    </location>
</feature>
<evidence type="ECO:0000256" key="5">
    <source>
        <dbReference type="ARBA" id="ARBA00012060"/>
    </source>
</evidence>
<comment type="pathway">
    <text evidence="2 8">Metabolic intermediate biosynthesis; chorismate biosynthesis; chorismate from D-erythrose 4-phosphate and phosphoenolpyruvate: step 3/7.</text>
</comment>
<evidence type="ECO:0000256" key="8">
    <source>
        <dbReference type="HAMAP-Rule" id="MF_00169"/>
    </source>
</evidence>
<feature type="active site" description="Proton acceptor" evidence="8">
    <location>
        <position position="22"/>
    </location>
</feature>
<comment type="catalytic activity">
    <reaction evidence="1 8">
        <text>3-dehydroquinate = 3-dehydroshikimate + H2O</text>
        <dbReference type="Rhea" id="RHEA:21096"/>
        <dbReference type="ChEBI" id="CHEBI:15377"/>
        <dbReference type="ChEBI" id="CHEBI:16630"/>
        <dbReference type="ChEBI" id="CHEBI:32364"/>
        <dbReference type="EC" id="4.2.1.10"/>
    </reaction>
</comment>
<evidence type="ECO:0000313" key="9">
    <source>
        <dbReference type="EMBL" id="MCY6959244.1"/>
    </source>
</evidence>
<evidence type="ECO:0000256" key="3">
    <source>
        <dbReference type="ARBA" id="ARBA00011037"/>
    </source>
</evidence>
<comment type="function">
    <text evidence="8">Catalyzes a trans-dehydration via an enolate intermediate.</text>
</comment>
<dbReference type="InterPro" id="IPR036441">
    <property type="entry name" value="DHquinase_II_sf"/>
</dbReference>
<dbReference type="EC" id="4.2.1.10" evidence="5 8"/>
<evidence type="ECO:0000313" key="10">
    <source>
        <dbReference type="Proteomes" id="UP001144612"/>
    </source>
</evidence>
<evidence type="ECO:0000256" key="7">
    <source>
        <dbReference type="ARBA" id="ARBA00023239"/>
    </source>
</evidence>
<dbReference type="PANTHER" id="PTHR21272">
    <property type="entry name" value="CATABOLIC 3-DEHYDROQUINASE"/>
    <property type="match status" value="1"/>
</dbReference>
<evidence type="ECO:0000256" key="6">
    <source>
        <dbReference type="ARBA" id="ARBA00023141"/>
    </source>
</evidence>
<proteinExistence type="inferred from homology"/>
<comment type="similarity">
    <text evidence="3 8">Belongs to the type-II 3-dehydroquinase family.</text>
</comment>
<dbReference type="EMBL" id="JAPQFJ010000011">
    <property type="protein sequence ID" value="MCY6959244.1"/>
    <property type="molecule type" value="Genomic_DNA"/>
</dbReference>
<organism evidence="9 10">
    <name type="scientific">Clostridium brassicae</name>
    <dbReference type="NCBI Taxonomy" id="2999072"/>
    <lineage>
        <taxon>Bacteria</taxon>
        <taxon>Bacillati</taxon>
        <taxon>Bacillota</taxon>
        <taxon>Clostridia</taxon>
        <taxon>Eubacteriales</taxon>
        <taxon>Clostridiaceae</taxon>
        <taxon>Clostridium</taxon>
    </lineage>
</organism>
<keyword evidence="10" id="KW-1185">Reference proteome</keyword>
<evidence type="ECO:0000256" key="4">
    <source>
        <dbReference type="ARBA" id="ARBA00011193"/>
    </source>
</evidence>
<dbReference type="HAMAP" id="MF_00169">
    <property type="entry name" value="AroQ"/>
    <property type="match status" value="1"/>
</dbReference>
<evidence type="ECO:0000256" key="1">
    <source>
        <dbReference type="ARBA" id="ARBA00001864"/>
    </source>
</evidence>
<keyword evidence="6 8" id="KW-0057">Aromatic amino acid biosynthesis</keyword>
<protein>
    <recommendedName>
        <fullName evidence="5 8">3-dehydroquinate dehydratase</fullName>
        <shortName evidence="8">3-dehydroquinase</shortName>
        <ecNumber evidence="5 8">4.2.1.10</ecNumber>
    </recommendedName>
    <alternativeName>
        <fullName evidence="8">Type II DHQase</fullName>
    </alternativeName>
</protein>
<dbReference type="PIRSF" id="PIRSF001399">
    <property type="entry name" value="DHquinase_II"/>
    <property type="match status" value="1"/>
</dbReference>
<dbReference type="PROSITE" id="PS01029">
    <property type="entry name" value="DEHYDROQUINASE_II"/>
    <property type="match status" value="1"/>
</dbReference>
<dbReference type="NCBIfam" id="NF003805">
    <property type="entry name" value="PRK05395.1-2"/>
    <property type="match status" value="1"/>
</dbReference>
<gene>
    <name evidence="8 9" type="primary">aroQ</name>
    <name evidence="9" type="ORF">OW729_11570</name>
</gene>
<dbReference type="GO" id="GO:0003855">
    <property type="term" value="F:3-dehydroquinate dehydratase activity"/>
    <property type="evidence" value="ECO:0007669"/>
    <property type="project" value="UniProtKB-EC"/>
</dbReference>
<comment type="caution">
    <text evidence="9">The sequence shown here is derived from an EMBL/GenBank/DDBJ whole genome shotgun (WGS) entry which is preliminary data.</text>
</comment>
<name>A0ABT4DAA0_9CLOT</name>
<feature type="site" description="Transition state stabilizer" evidence="8">
    <location>
        <position position="17"/>
    </location>
</feature>
<feature type="binding site" evidence="8">
    <location>
        <position position="79"/>
    </location>
    <ligand>
        <name>substrate</name>
    </ligand>
</feature>
<sequence length="147" mass="16766">MKILVVNGPNINMLGIREKHIYGSRTYEEMCKFIKEKGKELNQEIEIVQSNIEGEIINYIQNAYNKYDGIIINPGAYTHYSIAIYDALKAVKMPIIEVHISNIHAREEFRRKSITASACIGQICGFGSYGYIMAIQGLMNMKKENKI</sequence>
<comment type="subunit">
    <text evidence="4 8">Homododecamer.</text>
</comment>
<evidence type="ECO:0000256" key="2">
    <source>
        <dbReference type="ARBA" id="ARBA00004902"/>
    </source>
</evidence>
<dbReference type="CDD" id="cd00466">
    <property type="entry name" value="DHQase_II"/>
    <property type="match status" value="1"/>
</dbReference>